<dbReference type="RefSeq" id="WP_103080714.1">
    <property type="nucleotide sequence ID" value="NZ_CP021850.1"/>
</dbReference>
<dbReference type="Proteomes" id="UP000236151">
    <property type="component" value="Unassembled WGS sequence"/>
</dbReference>
<dbReference type="Pfam" id="PF01841">
    <property type="entry name" value="Transglut_core"/>
    <property type="match status" value="2"/>
</dbReference>
<sequence>MHMFGLEEEQIRQVQRDLDAVPVRDHIRQIFGSLQGCSKEEIFCLQYLYAYMPAADIATYDVELFLKSVRDTLAAVRSVPWGSRITGELFFNYVLPHRINNEDLVDYREQLFNELYPRIKDLSMKDAILEVNYWCLEKATYKTTDMRTSSPLGVIRNAFGRCGEESVLCVAALRSVGIPARQCFTPRWAHCDDNHAWVEAWADGEWHFIGACEPEPVLDKGWFTESAKRGMLILARVPSRLVSDEHVTHQTPIMSQVNIMNNYAKTKKLRVFVTDEEGRPLDGAEVRFELINYSELFPLAVLKTDSKGEACLMTGFGDLFVHVSKDGRFVHKKADQSCLELHFSMAEAKTEDTGEFELDLVPPPQSAASDPGITPEMAKLHEERVARANELRSAFESTFMRGEAADKFAGGFSEYGQEIKELVASSNGNHREIACFLQEDDGLPLKYKVMLLKSLRKKDLSDITCSTLRNHLKGALEYQKCYDEDLFVRYILCPWVYYEFITDYRSFINGYFDDKLKEEFCRDPRSIQRYITENISDSGDRDYGMITASPEGLLKLKYGSAMSRKILFVAICRTLGIPARMNEIDRKIEYWKENEWHTIDSGSSQPVNRCCSLILRKKAPDIPFAYEKNFTVARLENGVYHTLGLYDIPFEGDSLRYTLEEGHYRITTANRLRDGSILAAFYHTELRRGEEREVVIDLREPDITAGEAVALPQMPVLTLDKKPAAAQKLLRTGISSAIAFIEEGMEPTEHLLNEILEQKADFAREHDRVLLILKGSESLDNPLLRKVKDETGVLVAFRDDSKDAFDAVLEALNTQICRLPLVLGLDEDGNCVFHISGYNVGTGDMLLRHFRKKSV</sequence>
<dbReference type="PANTHER" id="PTHR35532">
    <property type="entry name" value="SIMILAR TO POLYHYDROXYALKANOATE DEPOLYMERASE"/>
    <property type="match status" value="1"/>
</dbReference>
<evidence type="ECO:0000259" key="1">
    <source>
        <dbReference type="SMART" id="SM00460"/>
    </source>
</evidence>
<organism evidence="2 3">
    <name type="scientific">Clostridium thermosuccinogenes</name>
    <dbReference type="NCBI Taxonomy" id="84032"/>
    <lineage>
        <taxon>Bacteria</taxon>
        <taxon>Bacillati</taxon>
        <taxon>Bacillota</taxon>
        <taxon>Clostridia</taxon>
        <taxon>Eubacteriales</taxon>
        <taxon>Clostridiaceae</taxon>
        <taxon>Clostridium</taxon>
    </lineage>
</organism>
<name>A0A2K2FP16_9CLOT</name>
<keyword evidence="3" id="KW-1185">Reference proteome</keyword>
<dbReference type="OrthoDB" id="9787782at2"/>
<protein>
    <recommendedName>
        <fullName evidence="1">Transglutaminase-like domain-containing protein</fullName>
    </recommendedName>
</protein>
<gene>
    <name evidence="2" type="ORF">CDQ84_05415</name>
</gene>
<proteinExistence type="predicted"/>
<dbReference type="SUPFAM" id="SSF54001">
    <property type="entry name" value="Cysteine proteinases"/>
    <property type="match status" value="2"/>
</dbReference>
<reference evidence="2 3" key="1">
    <citation type="submission" date="2017-06" db="EMBL/GenBank/DDBJ databases">
        <title>Investigating the central metabolism of Clostridium thermosuccinogenes.</title>
        <authorList>
            <person name="Koendjbiharie J.G."/>
            <person name="van Kranenburg R."/>
        </authorList>
    </citation>
    <scope>NUCLEOTIDE SEQUENCE [LARGE SCALE GENOMIC DNA]</scope>
    <source>
        <strain evidence="2 3">DSM 5806</strain>
    </source>
</reference>
<dbReference type="KEGG" id="cthd:CDO33_09810"/>
<dbReference type="InterPro" id="IPR002931">
    <property type="entry name" value="Transglutaminase-like"/>
</dbReference>
<evidence type="ECO:0000313" key="3">
    <source>
        <dbReference type="Proteomes" id="UP000236151"/>
    </source>
</evidence>
<feature type="domain" description="Transglutaminase-like" evidence="1">
    <location>
        <begin position="154"/>
        <end position="213"/>
    </location>
</feature>
<comment type="caution">
    <text evidence="2">The sequence shown here is derived from an EMBL/GenBank/DDBJ whole genome shotgun (WGS) entry which is preliminary data.</text>
</comment>
<dbReference type="AlphaFoldDB" id="A0A2K2FP16"/>
<dbReference type="PANTHER" id="PTHR35532:SF5">
    <property type="entry name" value="CARBOHYDRATE-BINDING DOMAIN-CONTAINING PROTEIN"/>
    <property type="match status" value="1"/>
</dbReference>
<dbReference type="InterPro" id="IPR038765">
    <property type="entry name" value="Papain-like_cys_pep_sf"/>
</dbReference>
<accession>A0A2K2FP16</accession>
<feature type="domain" description="Transglutaminase-like" evidence="1">
    <location>
        <begin position="553"/>
        <end position="603"/>
    </location>
</feature>
<evidence type="ECO:0000313" key="2">
    <source>
        <dbReference type="EMBL" id="PNU00523.1"/>
    </source>
</evidence>
<dbReference type="Gene3D" id="2.60.40.1120">
    <property type="entry name" value="Carboxypeptidase-like, regulatory domain"/>
    <property type="match status" value="1"/>
</dbReference>
<dbReference type="SMART" id="SM00460">
    <property type="entry name" value="TGc"/>
    <property type="match status" value="2"/>
</dbReference>
<dbReference type="EMBL" id="NIOJ01000009">
    <property type="protein sequence ID" value="PNU00523.1"/>
    <property type="molecule type" value="Genomic_DNA"/>
</dbReference>
<dbReference type="Gene3D" id="3.10.620.30">
    <property type="match status" value="1"/>
</dbReference>